<dbReference type="NCBIfam" id="NF004829">
    <property type="entry name" value="PRK06183.1-3"/>
    <property type="match status" value="1"/>
</dbReference>
<dbReference type="PANTHER" id="PTHR43476:SF3">
    <property type="entry name" value="FAD-BINDING MONOOXYGENASE"/>
    <property type="match status" value="1"/>
</dbReference>
<evidence type="ECO:0000313" key="3">
    <source>
        <dbReference type="EMBL" id="MDR5652882.1"/>
    </source>
</evidence>
<dbReference type="Gene3D" id="3.50.50.60">
    <property type="entry name" value="FAD/NAD(P)-binding domain"/>
    <property type="match status" value="1"/>
</dbReference>
<dbReference type="Gene3D" id="3.40.30.120">
    <property type="match status" value="1"/>
</dbReference>
<reference evidence="3 4" key="1">
    <citation type="submission" date="2023-09" db="EMBL/GenBank/DDBJ databases">
        <title>Xinfangfangia sedmenti sp. nov., isolated the sedment.</title>
        <authorList>
            <person name="Xu L."/>
        </authorList>
    </citation>
    <scope>NUCLEOTIDE SEQUENCE [LARGE SCALE GENOMIC DNA]</scope>
    <source>
        <strain evidence="3 4">LG-4</strain>
    </source>
</reference>
<evidence type="ECO:0000259" key="2">
    <source>
        <dbReference type="Pfam" id="PF01494"/>
    </source>
</evidence>
<gene>
    <name evidence="3" type="ORF">RGD00_09715</name>
</gene>
<dbReference type="RefSeq" id="WP_310457127.1">
    <property type="nucleotide sequence ID" value="NZ_JAVKPH010000008.1"/>
</dbReference>
<protein>
    <submittedName>
        <fullName evidence="3">Bifunctional 3-(3-hydroxy-phenyl)propionate/3-hydroxycinnamic acid hydroxylase</fullName>
    </submittedName>
</protein>
<proteinExistence type="predicted"/>
<dbReference type="Proteomes" id="UP001247754">
    <property type="component" value="Unassembled WGS sequence"/>
</dbReference>
<dbReference type="PANTHER" id="PTHR43476">
    <property type="entry name" value="3-(3-HYDROXY-PHENYL)PROPIONATE/3-HYDROXYCINNAMIC ACID HYDROXYLASE"/>
    <property type="match status" value="1"/>
</dbReference>
<keyword evidence="4" id="KW-1185">Reference proteome</keyword>
<accession>A0ABU1F7P3</accession>
<dbReference type="PRINTS" id="PR00420">
    <property type="entry name" value="RNGMNOXGNASE"/>
</dbReference>
<sequence>MVRTAEAHGVEVAVIGLGPVGITLCNLLADMGVSTVGIDAAADVYALPRAIGMDHEVMRVFQQIGLAGALAPHVGAYRRSEYRAADGGLLRLLDSPPEPWPLSWPPYLTFVQPELERCLRARLADRPGVRLRAGVELTGIETPETPVLTLRDTASGQTETLRPRFVVGCDGGNSFVRRSLGIGFEDLDFDEPWLVVDMIVDGPVDGLPETNVQYCDPARPHTHVIGPGGLRRWEFMMLPGEDPAGMNREERIWDLLSPWLKPGQARLWRSATYRFHALVARDWRRGRVFLAGDACHMTPPFLAQGMVQGVKDAANLAWKLAAVLREGRAEPLLDSYQAERRPLVREVIAITKGLGRIICERDPDAAAARNARMLAELAAGQGRVVRQNLFPPIADGLIARLPDGTPAPGAGLPCPQPWVVTGTGGRQRLDDVAGHGFRLLLRAGGTLSPAAQAAARGLGITVQAIARDRAEPALIAEEHGLLNGWLDGHGADAVLVRPDHVVFGTSASDAGLRAMLDQLRAQLG</sequence>
<dbReference type="InterPro" id="IPR050631">
    <property type="entry name" value="PheA/TfdB_FAD_monoxygenase"/>
</dbReference>
<dbReference type="InterPro" id="IPR036188">
    <property type="entry name" value="FAD/NAD-bd_sf"/>
</dbReference>
<feature type="domain" description="FAD-binding" evidence="2">
    <location>
        <begin position="10"/>
        <end position="348"/>
    </location>
</feature>
<evidence type="ECO:0000256" key="1">
    <source>
        <dbReference type="ARBA" id="ARBA00023002"/>
    </source>
</evidence>
<dbReference type="EMBL" id="JAVKPH010000008">
    <property type="protein sequence ID" value="MDR5652882.1"/>
    <property type="molecule type" value="Genomic_DNA"/>
</dbReference>
<dbReference type="Gene3D" id="3.30.70.2450">
    <property type="match status" value="1"/>
</dbReference>
<name>A0ABU1F7P3_9RHOB</name>
<dbReference type="Pfam" id="PF01494">
    <property type="entry name" value="FAD_binding_3"/>
    <property type="match status" value="1"/>
</dbReference>
<keyword evidence="1" id="KW-0560">Oxidoreductase</keyword>
<dbReference type="SUPFAM" id="SSF51905">
    <property type="entry name" value="FAD/NAD(P)-binding domain"/>
    <property type="match status" value="1"/>
</dbReference>
<organism evidence="3 4">
    <name type="scientific">Ruixingdingia sedimenti</name>
    <dbReference type="NCBI Taxonomy" id="3073604"/>
    <lineage>
        <taxon>Bacteria</taxon>
        <taxon>Pseudomonadati</taxon>
        <taxon>Pseudomonadota</taxon>
        <taxon>Alphaproteobacteria</taxon>
        <taxon>Rhodobacterales</taxon>
        <taxon>Paracoccaceae</taxon>
        <taxon>Ruixingdingia</taxon>
    </lineage>
</organism>
<comment type="caution">
    <text evidence="3">The sequence shown here is derived from an EMBL/GenBank/DDBJ whole genome shotgun (WGS) entry which is preliminary data.</text>
</comment>
<evidence type="ECO:0000313" key="4">
    <source>
        <dbReference type="Proteomes" id="UP001247754"/>
    </source>
</evidence>
<dbReference type="InterPro" id="IPR002938">
    <property type="entry name" value="FAD-bd"/>
</dbReference>